<dbReference type="EMBL" id="CT868097">
    <property type="protein sequence ID" value="CAK71544.1"/>
    <property type="molecule type" value="Genomic_DNA"/>
</dbReference>
<dbReference type="KEGG" id="ptm:GSPATT00008091001"/>
<evidence type="ECO:0000256" key="1">
    <source>
        <dbReference type="SAM" id="MobiDB-lite"/>
    </source>
</evidence>
<evidence type="ECO:0000313" key="2">
    <source>
        <dbReference type="EMBL" id="CAK71544.1"/>
    </source>
</evidence>
<dbReference type="RefSeq" id="XP_001438941.1">
    <property type="nucleotide sequence ID" value="XM_001438904.1"/>
</dbReference>
<feature type="compositionally biased region" description="Polar residues" evidence="1">
    <location>
        <begin position="147"/>
        <end position="156"/>
    </location>
</feature>
<dbReference type="Proteomes" id="UP000000600">
    <property type="component" value="Unassembled WGS sequence"/>
</dbReference>
<feature type="region of interest" description="Disordered" evidence="1">
    <location>
        <begin position="142"/>
        <end position="164"/>
    </location>
</feature>
<dbReference type="InParanoid" id="A0CL77"/>
<keyword evidence="3" id="KW-1185">Reference proteome</keyword>
<organism evidence="2 3">
    <name type="scientific">Paramecium tetraurelia</name>
    <dbReference type="NCBI Taxonomy" id="5888"/>
    <lineage>
        <taxon>Eukaryota</taxon>
        <taxon>Sar</taxon>
        <taxon>Alveolata</taxon>
        <taxon>Ciliophora</taxon>
        <taxon>Intramacronucleata</taxon>
        <taxon>Oligohymenophorea</taxon>
        <taxon>Peniculida</taxon>
        <taxon>Parameciidae</taxon>
        <taxon>Paramecium</taxon>
    </lineage>
</organism>
<sequence length="164" mass="19761">MRSQSPQITQEPYSRSVDILLIQMFCQFFHTYQRQTYFLTIHSETQYLKQGLIQQFQQRLLEKQKLIGTSGNYYQGYGKLKKETFYSNVLFKSGYEQQEEIKRLNKENESLKEIIKKQEEKLQQYLEMGDILERNQQLQEQVERSEQAIQQGNQKENSQKLENE</sequence>
<gene>
    <name evidence="2" type="ORF">GSPATT00008091001</name>
</gene>
<protein>
    <submittedName>
        <fullName evidence="2">Uncharacterized protein</fullName>
    </submittedName>
</protein>
<dbReference type="OrthoDB" id="10439567at2759"/>
<evidence type="ECO:0000313" key="3">
    <source>
        <dbReference type="Proteomes" id="UP000000600"/>
    </source>
</evidence>
<proteinExistence type="predicted"/>
<dbReference type="AlphaFoldDB" id="A0CL77"/>
<accession>A0CL77</accession>
<dbReference type="GeneID" id="5024726"/>
<dbReference type="OMA" id="SGYEQQE"/>
<name>A0CL77_PARTE</name>
<reference evidence="2 3" key="1">
    <citation type="journal article" date="2006" name="Nature">
        <title>Global trends of whole-genome duplications revealed by the ciliate Paramecium tetraurelia.</title>
        <authorList>
            <consortium name="Genoscope"/>
            <person name="Aury J.-M."/>
            <person name="Jaillon O."/>
            <person name="Duret L."/>
            <person name="Noel B."/>
            <person name="Jubin C."/>
            <person name="Porcel B.M."/>
            <person name="Segurens B."/>
            <person name="Daubin V."/>
            <person name="Anthouard V."/>
            <person name="Aiach N."/>
            <person name="Arnaiz O."/>
            <person name="Billaut A."/>
            <person name="Beisson J."/>
            <person name="Blanc I."/>
            <person name="Bouhouche K."/>
            <person name="Camara F."/>
            <person name="Duharcourt S."/>
            <person name="Guigo R."/>
            <person name="Gogendeau D."/>
            <person name="Katinka M."/>
            <person name="Keller A.-M."/>
            <person name="Kissmehl R."/>
            <person name="Klotz C."/>
            <person name="Koll F."/>
            <person name="Le Moue A."/>
            <person name="Lepere C."/>
            <person name="Malinsky S."/>
            <person name="Nowacki M."/>
            <person name="Nowak J.K."/>
            <person name="Plattner H."/>
            <person name="Poulain J."/>
            <person name="Ruiz F."/>
            <person name="Serrano V."/>
            <person name="Zagulski M."/>
            <person name="Dessen P."/>
            <person name="Betermier M."/>
            <person name="Weissenbach J."/>
            <person name="Scarpelli C."/>
            <person name="Schachter V."/>
            <person name="Sperling L."/>
            <person name="Meyer E."/>
            <person name="Cohen J."/>
            <person name="Wincker P."/>
        </authorList>
    </citation>
    <scope>NUCLEOTIDE SEQUENCE [LARGE SCALE GENOMIC DNA]</scope>
    <source>
        <strain evidence="2 3">Stock d4-2</strain>
    </source>
</reference>
<dbReference type="HOGENOM" id="CLU_1622186_0_0_1"/>